<dbReference type="EMBL" id="JACJSG010000057">
    <property type="protein sequence ID" value="MBD2504675.1"/>
    <property type="molecule type" value="Genomic_DNA"/>
</dbReference>
<evidence type="ECO:0000313" key="3">
    <source>
        <dbReference type="Proteomes" id="UP000661112"/>
    </source>
</evidence>
<accession>A0ABR8DBS2</accession>
<protein>
    <submittedName>
        <fullName evidence="2">Uncharacterized protein</fullName>
    </submittedName>
</protein>
<proteinExistence type="predicted"/>
<dbReference type="Proteomes" id="UP000661112">
    <property type="component" value="Unassembled WGS sequence"/>
</dbReference>
<sequence>MELNGKEPQADLENNIPPTTPGHWTATRREIQSWLHEQAPSLAELYESSVCLIFEISIPGRVRLISHCVREICNQLVEVKVGKKDGGRFSYVERMEQLAKIWKEQGLSIDGVFPESGINSHADLPSSSPDISITRPVFIEIANLIKDHVKTSDEINHRVELFFKKCVPENQLSQYSLLPLVNQWKNLTKWFVGKAYDNGTVEANYNEQSLLYHFQLFEQVMSTLAQSFYKTTDEIDDILEEANSSTD</sequence>
<evidence type="ECO:0000256" key="1">
    <source>
        <dbReference type="SAM" id="MobiDB-lite"/>
    </source>
</evidence>
<gene>
    <name evidence="2" type="ORF">H6G83_29410</name>
</gene>
<comment type="caution">
    <text evidence="2">The sequence shown here is derived from an EMBL/GenBank/DDBJ whole genome shotgun (WGS) entry which is preliminary data.</text>
</comment>
<reference evidence="2 3" key="1">
    <citation type="journal article" date="2020" name="ISME J.">
        <title>Comparative genomics reveals insights into cyanobacterial evolution and habitat adaptation.</title>
        <authorList>
            <person name="Chen M.Y."/>
            <person name="Teng W.K."/>
            <person name="Zhao L."/>
            <person name="Hu C.X."/>
            <person name="Zhou Y.K."/>
            <person name="Han B.P."/>
            <person name="Song L.R."/>
            <person name="Shu W.S."/>
        </authorList>
    </citation>
    <scope>NUCLEOTIDE SEQUENCE [LARGE SCALE GENOMIC DNA]</scope>
    <source>
        <strain evidence="2 3">FACHB-119</strain>
    </source>
</reference>
<name>A0ABR8DBS2_9NOST</name>
<keyword evidence="3" id="KW-1185">Reference proteome</keyword>
<evidence type="ECO:0000313" key="2">
    <source>
        <dbReference type="EMBL" id="MBD2504675.1"/>
    </source>
</evidence>
<organism evidence="2 3">
    <name type="scientific">Anabaena azotica FACHB-119</name>
    <dbReference type="NCBI Taxonomy" id="947527"/>
    <lineage>
        <taxon>Bacteria</taxon>
        <taxon>Bacillati</taxon>
        <taxon>Cyanobacteriota</taxon>
        <taxon>Cyanophyceae</taxon>
        <taxon>Nostocales</taxon>
        <taxon>Nostocaceae</taxon>
        <taxon>Anabaena</taxon>
        <taxon>Anabaena azotica</taxon>
    </lineage>
</organism>
<feature type="region of interest" description="Disordered" evidence="1">
    <location>
        <begin position="1"/>
        <end position="22"/>
    </location>
</feature>
<dbReference type="RefSeq" id="WP_190478707.1">
    <property type="nucleotide sequence ID" value="NZ_JACJSG010000057.1"/>
</dbReference>